<name>A0A4V2F2S8_9ACTN</name>
<proteinExistence type="predicted"/>
<protein>
    <submittedName>
        <fullName evidence="7">Arginine exporter protein ArgO</fullName>
    </submittedName>
</protein>
<evidence type="ECO:0000313" key="8">
    <source>
        <dbReference type="Proteomes" id="UP000293638"/>
    </source>
</evidence>
<dbReference type="GO" id="GO:0005886">
    <property type="term" value="C:plasma membrane"/>
    <property type="evidence" value="ECO:0007669"/>
    <property type="project" value="UniProtKB-SubCell"/>
</dbReference>
<dbReference type="Proteomes" id="UP000293638">
    <property type="component" value="Unassembled WGS sequence"/>
</dbReference>
<evidence type="ECO:0000256" key="4">
    <source>
        <dbReference type="ARBA" id="ARBA00022989"/>
    </source>
</evidence>
<evidence type="ECO:0000313" key="7">
    <source>
        <dbReference type="EMBL" id="RZS79944.1"/>
    </source>
</evidence>
<keyword evidence="4 6" id="KW-1133">Transmembrane helix</keyword>
<accession>A0A4V2F2S8</accession>
<feature type="transmembrane region" description="Helical" evidence="6">
    <location>
        <begin position="75"/>
        <end position="96"/>
    </location>
</feature>
<dbReference type="EMBL" id="SGXD01000005">
    <property type="protein sequence ID" value="RZS79944.1"/>
    <property type="molecule type" value="Genomic_DNA"/>
</dbReference>
<sequence>MSAGSSAMAGLLAGYAVAVPLGAVGAYVVALSARTSWRAGLAAGLGVATADTAYAAVAVLGGAPLARSLAVVARPLAWASVAVLVLLALGVLRSALRTPRADRGVRPVGRPARAYAVLLATTLANPATVMSFAAVALGMQSRAEAGVADGAAFVVAAGVASASWQALLAGAGAALAAVVTGVRVRVATAVVSAAAMLALAARIAVG</sequence>
<reference evidence="7 8" key="1">
    <citation type="submission" date="2019-02" db="EMBL/GenBank/DDBJ databases">
        <title>Genomic Encyclopedia of Type Strains, Phase IV (KMG-IV): sequencing the most valuable type-strain genomes for metagenomic binning, comparative biology and taxonomic classification.</title>
        <authorList>
            <person name="Goeker M."/>
        </authorList>
    </citation>
    <scope>NUCLEOTIDE SEQUENCE [LARGE SCALE GENOMIC DNA]</scope>
    <source>
        <strain evidence="7 8">DSM 45622</strain>
    </source>
</reference>
<organism evidence="7 8">
    <name type="scientific">Motilibacter rhizosphaerae</name>
    <dbReference type="NCBI Taxonomy" id="598652"/>
    <lineage>
        <taxon>Bacteria</taxon>
        <taxon>Bacillati</taxon>
        <taxon>Actinomycetota</taxon>
        <taxon>Actinomycetes</taxon>
        <taxon>Motilibacterales</taxon>
        <taxon>Motilibacteraceae</taxon>
        <taxon>Motilibacter</taxon>
    </lineage>
</organism>
<feature type="transmembrane region" description="Helical" evidence="6">
    <location>
        <begin position="151"/>
        <end position="179"/>
    </location>
</feature>
<evidence type="ECO:0000256" key="3">
    <source>
        <dbReference type="ARBA" id="ARBA00022692"/>
    </source>
</evidence>
<dbReference type="AlphaFoldDB" id="A0A4V2F2S8"/>
<dbReference type="GO" id="GO:0015171">
    <property type="term" value="F:amino acid transmembrane transporter activity"/>
    <property type="evidence" value="ECO:0007669"/>
    <property type="project" value="TreeGrafter"/>
</dbReference>
<feature type="transmembrane region" description="Helical" evidence="6">
    <location>
        <begin position="117"/>
        <end position="139"/>
    </location>
</feature>
<feature type="transmembrane region" description="Helical" evidence="6">
    <location>
        <begin position="41"/>
        <end position="63"/>
    </location>
</feature>
<keyword evidence="5 6" id="KW-0472">Membrane</keyword>
<evidence type="ECO:0000256" key="6">
    <source>
        <dbReference type="SAM" id="Phobius"/>
    </source>
</evidence>
<dbReference type="RefSeq" id="WP_231116506.1">
    <property type="nucleotide sequence ID" value="NZ_SGXD01000005.1"/>
</dbReference>
<comment type="caution">
    <text evidence="7">The sequence shown here is derived from an EMBL/GenBank/DDBJ whole genome shotgun (WGS) entry which is preliminary data.</text>
</comment>
<keyword evidence="3 6" id="KW-0812">Transmembrane</keyword>
<keyword evidence="8" id="KW-1185">Reference proteome</keyword>
<feature type="transmembrane region" description="Helical" evidence="6">
    <location>
        <begin position="186"/>
        <end position="205"/>
    </location>
</feature>
<dbReference type="InterPro" id="IPR001123">
    <property type="entry name" value="LeuE-type"/>
</dbReference>
<comment type="subcellular location">
    <subcellularLocation>
        <location evidence="1">Cell membrane</location>
        <topology evidence="1">Multi-pass membrane protein</topology>
    </subcellularLocation>
</comment>
<keyword evidence="2" id="KW-1003">Cell membrane</keyword>
<dbReference type="PANTHER" id="PTHR30086">
    <property type="entry name" value="ARGININE EXPORTER PROTEIN ARGO"/>
    <property type="match status" value="1"/>
</dbReference>
<dbReference type="PANTHER" id="PTHR30086:SF20">
    <property type="entry name" value="ARGININE EXPORTER PROTEIN ARGO-RELATED"/>
    <property type="match status" value="1"/>
</dbReference>
<gene>
    <name evidence="7" type="ORF">EV189_3423</name>
</gene>
<evidence type="ECO:0000256" key="1">
    <source>
        <dbReference type="ARBA" id="ARBA00004651"/>
    </source>
</evidence>
<dbReference type="Pfam" id="PF01810">
    <property type="entry name" value="LysE"/>
    <property type="match status" value="1"/>
</dbReference>
<evidence type="ECO:0000256" key="2">
    <source>
        <dbReference type="ARBA" id="ARBA00022475"/>
    </source>
</evidence>
<feature type="transmembrane region" description="Helical" evidence="6">
    <location>
        <begin position="6"/>
        <end position="29"/>
    </location>
</feature>
<evidence type="ECO:0000256" key="5">
    <source>
        <dbReference type="ARBA" id="ARBA00023136"/>
    </source>
</evidence>